<protein>
    <recommendedName>
        <fullName evidence="7">Phenoloxidase-activating factor 2</fullName>
    </recommendedName>
    <alternativeName>
        <fullName evidence="8">Prophenoloxidase-activating factor II</fullName>
    </alternativeName>
</protein>
<dbReference type="CDD" id="cd00190">
    <property type="entry name" value="Tryp_SPc"/>
    <property type="match status" value="2"/>
</dbReference>
<dbReference type="OMA" id="PAYDKSY"/>
<dbReference type="GO" id="GO:0004252">
    <property type="term" value="F:serine-type endopeptidase activity"/>
    <property type="evidence" value="ECO:0007669"/>
    <property type="project" value="InterPro"/>
</dbReference>
<dbReference type="InterPro" id="IPR001314">
    <property type="entry name" value="Peptidase_S1A"/>
</dbReference>
<feature type="domain" description="Peptidase S1" evidence="9">
    <location>
        <begin position="446"/>
        <end position="698"/>
    </location>
</feature>
<dbReference type="FunFam" id="2.40.10.10:FF:000054">
    <property type="entry name" value="Complement C1r subcomponent"/>
    <property type="match status" value="1"/>
</dbReference>
<reference evidence="10" key="1">
    <citation type="submission" date="2018-07" db="EMBL/GenBank/DDBJ databases">
        <authorList>
            <person name="Quirk P.G."/>
            <person name="Krulwich T.A."/>
        </authorList>
    </citation>
    <scope>NUCLEOTIDE SEQUENCE</scope>
</reference>
<evidence type="ECO:0000259" key="9">
    <source>
        <dbReference type="PROSITE" id="PS50240"/>
    </source>
</evidence>
<comment type="similarity">
    <text evidence="6">Belongs to the peptidase S1 family. CLIP subfamily.</text>
</comment>
<dbReference type="PANTHER" id="PTHR24258:SF129">
    <property type="entry name" value="LP15124P-RELATED"/>
    <property type="match status" value="1"/>
</dbReference>
<evidence type="ECO:0000256" key="5">
    <source>
        <dbReference type="ARBA" id="ARBA00023180"/>
    </source>
</evidence>
<organism evidence="10">
    <name type="scientific">Culicoides sonorensis</name>
    <name type="common">Biting midge</name>
    <dbReference type="NCBI Taxonomy" id="179676"/>
    <lineage>
        <taxon>Eukaryota</taxon>
        <taxon>Metazoa</taxon>
        <taxon>Ecdysozoa</taxon>
        <taxon>Arthropoda</taxon>
        <taxon>Hexapoda</taxon>
        <taxon>Insecta</taxon>
        <taxon>Pterygota</taxon>
        <taxon>Neoptera</taxon>
        <taxon>Endopterygota</taxon>
        <taxon>Diptera</taxon>
        <taxon>Nematocera</taxon>
        <taxon>Chironomoidea</taxon>
        <taxon>Ceratopogonidae</taxon>
        <taxon>Ceratopogoninae</taxon>
        <taxon>Culicoides</taxon>
        <taxon>Monoculicoides</taxon>
    </lineage>
</organism>
<dbReference type="PRINTS" id="PR00722">
    <property type="entry name" value="CHYMOTRYPSIN"/>
</dbReference>
<dbReference type="PANTHER" id="PTHR24258">
    <property type="entry name" value="SERINE PROTEASE-RELATED"/>
    <property type="match status" value="1"/>
</dbReference>
<keyword evidence="2" id="KW-0964">Secreted</keyword>
<dbReference type="Pfam" id="PF18322">
    <property type="entry name" value="CLIP_1"/>
    <property type="match status" value="1"/>
</dbReference>
<dbReference type="InterPro" id="IPR009003">
    <property type="entry name" value="Peptidase_S1_PA"/>
</dbReference>
<dbReference type="PROSITE" id="PS50240">
    <property type="entry name" value="TRYPSIN_DOM"/>
    <property type="match status" value="2"/>
</dbReference>
<keyword evidence="3" id="KW-0732">Signal</keyword>
<dbReference type="InterPro" id="IPR043504">
    <property type="entry name" value="Peptidase_S1_PA_chymotrypsin"/>
</dbReference>
<dbReference type="Gene3D" id="2.40.10.10">
    <property type="entry name" value="Trypsin-like serine proteases"/>
    <property type="match status" value="3"/>
</dbReference>
<evidence type="ECO:0000256" key="2">
    <source>
        <dbReference type="ARBA" id="ARBA00022525"/>
    </source>
</evidence>
<comment type="subcellular location">
    <subcellularLocation>
        <location evidence="1">Secreted</location>
    </subcellularLocation>
</comment>
<gene>
    <name evidence="10" type="primary">CSON015342</name>
</gene>
<dbReference type="FunFam" id="2.40.10.10:FF:000038">
    <property type="entry name" value="Serine protease"/>
    <property type="match status" value="1"/>
</dbReference>
<dbReference type="AlphaFoldDB" id="A0A336MFL1"/>
<dbReference type="SMART" id="SM00020">
    <property type="entry name" value="Tryp_SPc"/>
    <property type="match status" value="2"/>
</dbReference>
<evidence type="ECO:0000256" key="7">
    <source>
        <dbReference type="ARBA" id="ARBA00068096"/>
    </source>
</evidence>
<dbReference type="VEuPathDB" id="VectorBase:CSON015342"/>
<evidence type="ECO:0000256" key="8">
    <source>
        <dbReference type="ARBA" id="ARBA00076468"/>
    </source>
</evidence>
<keyword evidence="5" id="KW-0325">Glycoprotein</keyword>
<evidence type="ECO:0000256" key="4">
    <source>
        <dbReference type="ARBA" id="ARBA00023157"/>
    </source>
</evidence>
<dbReference type="SUPFAM" id="SSF50494">
    <property type="entry name" value="Trypsin-like serine proteases"/>
    <property type="match status" value="2"/>
</dbReference>
<dbReference type="EMBL" id="UFQT01000960">
    <property type="protein sequence ID" value="SSX28201.1"/>
    <property type="molecule type" value="Genomic_DNA"/>
</dbReference>
<sequence>MWTTNIRIDKSCFWWNCNDNCRASLLLVLRLVQITRKLEIKNKTGVVYLCAGALINSKVILTAAHCVEDYTPETLFVRAGVYNVHKINPELPHQNRNVHKKIIHEKFDRPSHVNNVALLILDRDFELGVHIRTICLPPAGLGEISDDKCIVAGWGKTGSDIASNYSEIPKKIELKIIPRKPCQNSLRQTKLGSDFELHESFICAQGDFGEDACKGDGGAPLVCPYPDDPSRYYEAGIVSWGIGCGENPGKSFLTIYRVYVNVAKYSEWVEIQLEKEDNLMAKQLIILLISFLFLQTKISEAEESIDDLIKDVFTSSTSNPIKTENKGQGQSLDELIKDLDKTNQNQGGVQEPKYCDGGRGECVPLNLCANNTIITDGAGIIDIRFSESSPCDYLSVCCGSGSHDPHKGVDTGGTSSGTIIERPITPPPVPKSGCGFHNKNGVTFKITGNTDESEFGEFPHMVAILKEEEILNEILNVYQCGGSLIAPNVVLTAAHCVATFVNAPSKLKIRAGEWDTQTKNEPLPHQDRNVLEVTYHKDYYKGGLYNDIALLFIEPVDLTQQNVGVLCLPPVGFDLSLTRCYASGWGKDSFGKDGKYQVILKKIELPIVSHQQCQESLKTTRLGSRFQLHSSFLCAGGETGKDTCKGDGGSPLVCPIPGTDRIWQAGIVAWGIGCGETGIPGVYASLPVLRGWVDEQFKLRNLDTNSYTYHD</sequence>
<dbReference type="GO" id="GO:0006508">
    <property type="term" value="P:proteolysis"/>
    <property type="evidence" value="ECO:0007669"/>
    <property type="project" value="InterPro"/>
</dbReference>
<dbReference type="GO" id="GO:0005576">
    <property type="term" value="C:extracellular region"/>
    <property type="evidence" value="ECO:0007669"/>
    <property type="project" value="UniProtKB-SubCell"/>
</dbReference>
<evidence type="ECO:0000313" key="10">
    <source>
        <dbReference type="EMBL" id="SSX28201.1"/>
    </source>
</evidence>
<feature type="domain" description="Peptidase S1" evidence="9">
    <location>
        <begin position="1"/>
        <end position="274"/>
    </location>
</feature>
<keyword evidence="4" id="KW-1015">Disulfide bond</keyword>
<dbReference type="Pfam" id="PF00089">
    <property type="entry name" value="Trypsin"/>
    <property type="match status" value="2"/>
</dbReference>
<evidence type="ECO:0000256" key="3">
    <source>
        <dbReference type="ARBA" id="ARBA00022729"/>
    </source>
</evidence>
<accession>A0A336MFL1</accession>
<name>A0A336MFL1_CULSO</name>
<dbReference type="FunFam" id="2.40.10.10:FF:000068">
    <property type="entry name" value="transmembrane protease serine 2"/>
    <property type="match status" value="1"/>
</dbReference>
<dbReference type="InterPro" id="IPR041515">
    <property type="entry name" value="PPAF-2-like_Clip"/>
</dbReference>
<dbReference type="PROSITE" id="PS00134">
    <property type="entry name" value="TRYPSIN_HIS"/>
    <property type="match status" value="2"/>
</dbReference>
<dbReference type="InterPro" id="IPR001254">
    <property type="entry name" value="Trypsin_dom"/>
</dbReference>
<dbReference type="InterPro" id="IPR018114">
    <property type="entry name" value="TRYPSIN_HIS"/>
</dbReference>
<proteinExistence type="inferred from homology"/>
<evidence type="ECO:0000256" key="1">
    <source>
        <dbReference type="ARBA" id="ARBA00004613"/>
    </source>
</evidence>
<evidence type="ECO:0000256" key="6">
    <source>
        <dbReference type="ARBA" id="ARBA00024195"/>
    </source>
</evidence>